<dbReference type="WBParaSite" id="jg2561">
    <property type="protein sequence ID" value="jg2561"/>
    <property type="gene ID" value="jg2561"/>
</dbReference>
<dbReference type="Gene3D" id="1.10.10.60">
    <property type="entry name" value="Homeodomain-like"/>
    <property type="match status" value="1"/>
</dbReference>
<evidence type="ECO:0000256" key="4">
    <source>
        <dbReference type="ARBA" id="ARBA00023163"/>
    </source>
</evidence>
<evidence type="ECO:0000259" key="7">
    <source>
        <dbReference type="Pfam" id="PF05499"/>
    </source>
</evidence>
<dbReference type="InterPro" id="IPR027109">
    <property type="entry name" value="Swc4/Dmap1"/>
</dbReference>
<feature type="compositionally biased region" description="Polar residues" evidence="6">
    <location>
        <begin position="304"/>
        <end position="318"/>
    </location>
</feature>
<feature type="region of interest" description="Disordered" evidence="6">
    <location>
        <begin position="299"/>
        <end position="318"/>
    </location>
</feature>
<evidence type="ECO:0000313" key="9">
    <source>
        <dbReference type="Proteomes" id="UP000887574"/>
    </source>
</evidence>
<dbReference type="GO" id="GO:0035267">
    <property type="term" value="C:NuA4 histone acetyltransferase complex"/>
    <property type="evidence" value="ECO:0007669"/>
    <property type="project" value="InterPro"/>
</dbReference>
<organism evidence="9 10">
    <name type="scientific">Ditylenchus dipsaci</name>
    <dbReference type="NCBI Taxonomy" id="166011"/>
    <lineage>
        <taxon>Eukaryota</taxon>
        <taxon>Metazoa</taxon>
        <taxon>Ecdysozoa</taxon>
        <taxon>Nematoda</taxon>
        <taxon>Chromadorea</taxon>
        <taxon>Rhabditida</taxon>
        <taxon>Tylenchina</taxon>
        <taxon>Tylenchomorpha</taxon>
        <taxon>Sphaerularioidea</taxon>
        <taxon>Anguinidae</taxon>
        <taxon>Anguininae</taxon>
        <taxon>Ditylenchus</taxon>
    </lineage>
</organism>
<feature type="domain" description="DAMP1 SANT/Myb-like" evidence="8">
    <location>
        <begin position="173"/>
        <end position="245"/>
    </location>
</feature>
<evidence type="ECO:0000256" key="3">
    <source>
        <dbReference type="ARBA" id="ARBA00023015"/>
    </source>
</evidence>
<dbReference type="PANTHER" id="PTHR12855:SF10">
    <property type="entry name" value="DNA METHYLTRANSFERASE 1-ASSOCIATED PROTEIN 1"/>
    <property type="match status" value="1"/>
</dbReference>
<dbReference type="Proteomes" id="UP000887574">
    <property type="component" value="Unplaced"/>
</dbReference>
<comment type="subcellular location">
    <subcellularLocation>
        <location evidence="1">Nucleus</location>
    </subcellularLocation>
</comment>
<evidence type="ECO:0000256" key="1">
    <source>
        <dbReference type="ARBA" id="ARBA00004123"/>
    </source>
</evidence>
<name>A0A915E2V5_9BILA</name>
<dbReference type="GO" id="GO:0006338">
    <property type="term" value="P:chromatin remodeling"/>
    <property type="evidence" value="ECO:0007669"/>
    <property type="project" value="InterPro"/>
</dbReference>
<dbReference type="InterPro" id="IPR008468">
    <property type="entry name" value="DMAP1"/>
</dbReference>
<evidence type="ECO:0000313" key="10">
    <source>
        <dbReference type="WBParaSite" id="jg2561"/>
    </source>
</evidence>
<keyword evidence="5" id="KW-0539">Nucleus</keyword>
<keyword evidence="3" id="KW-0805">Transcription regulation</keyword>
<dbReference type="GO" id="GO:0003714">
    <property type="term" value="F:transcription corepressor activity"/>
    <property type="evidence" value="ECO:0007669"/>
    <property type="project" value="TreeGrafter"/>
</dbReference>
<keyword evidence="2" id="KW-0156">Chromatin regulator</keyword>
<proteinExistence type="predicted"/>
<dbReference type="Pfam" id="PF05499">
    <property type="entry name" value="DMAP1"/>
    <property type="match status" value="1"/>
</dbReference>
<evidence type="ECO:0000259" key="8">
    <source>
        <dbReference type="Pfam" id="PF16282"/>
    </source>
</evidence>
<dbReference type="GO" id="GO:0006281">
    <property type="term" value="P:DNA repair"/>
    <property type="evidence" value="ECO:0007669"/>
    <property type="project" value="InterPro"/>
</dbReference>
<evidence type="ECO:0000256" key="6">
    <source>
        <dbReference type="SAM" id="MobiDB-lite"/>
    </source>
</evidence>
<protein>
    <submittedName>
        <fullName evidence="10">DNA methyltransferase 1-associated protein 1</fullName>
    </submittedName>
</protein>
<feature type="domain" description="DNA methyltransferase 1-associated 1" evidence="7">
    <location>
        <begin position="266"/>
        <end position="440"/>
    </location>
</feature>
<dbReference type="Pfam" id="PF16282">
    <property type="entry name" value="SANT_DAMP1_like"/>
    <property type="match status" value="1"/>
</dbReference>
<sequence length="454" mass="51939">MLERAQSSFMTHSAGRQLTLKVGEGISAEICYKKSCNEQPLFCLSFRRYSSLDRATRNVICNRYYWIDAKPANGGNKKPSISERPRKEVFKRPAGMSTELFRLIQGPSNEDMRNTVMADRSGTPEYTTPKFARKNAIKWTKIMVIKHGLKQVEWVRQGDNYNTKEKAKEFPSFDALSFTDEEYIEHLQAENWTKDETSYLMDLCHLLNLRWPAIDSHFQCNQSGLGSTKAMEDMKERYYDVFNKLKLLRKEQLIKLANRTAEQIIEEKELRAAIGTTKQKHKEQQRKTADLKRLVTANAKKSVPAQSPQPSLSADSIDSQLSRSIEAIQSPNIREKRFVGRPRSVSIIPKVGKEVLDQLEEEPAEARSICQKFSSTHFRSEEFSLHSSVGMAKTKMIVAGLPQWSKNPRSVATRDMAVLYDKFVSNVVLLQALKKSLAFVQDLQKTKNDETVNI</sequence>
<accession>A0A915E2V5</accession>
<evidence type="ECO:0000256" key="5">
    <source>
        <dbReference type="ARBA" id="ARBA00023242"/>
    </source>
</evidence>
<reference evidence="10" key="1">
    <citation type="submission" date="2022-11" db="UniProtKB">
        <authorList>
            <consortium name="WormBaseParasite"/>
        </authorList>
    </citation>
    <scope>IDENTIFICATION</scope>
</reference>
<dbReference type="AlphaFoldDB" id="A0A915E2V5"/>
<dbReference type="InterPro" id="IPR032563">
    <property type="entry name" value="DAMP1_SANT-like"/>
</dbReference>
<keyword evidence="4" id="KW-0804">Transcription</keyword>
<keyword evidence="9" id="KW-1185">Reference proteome</keyword>
<evidence type="ECO:0000256" key="2">
    <source>
        <dbReference type="ARBA" id="ARBA00022853"/>
    </source>
</evidence>
<dbReference type="PANTHER" id="PTHR12855">
    <property type="entry name" value="DNA METHYLTRANSFERASE 1-ASSOCIATED PROTEIN 1 FAMILY MEMBER"/>
    <property type="match status" value="1"/>
</dbReference>
<dbReference type="GO" id="GO:0000812">
    <property type="term" value="C:Swr1 complex"/>
    <property type="evidence" value="ECO:0007669"/>
    <property type="project" value="TreeGrafter"/>
</dbReference>
<dbReference type="GO" id="GO:0000122">
    <property type="term" value="P:negative regulation of transcription by RNA polymerase II"/>
    <property type="evidence" value="ECO:0007669"/>
    <property type="project" value="TreeGrafter"/>
</dbReference>